<gene>
    <name evidence="5 6" type="primary">LOC104599093</name>
</gene>
<dbReference type="InterPro" id="IPR050905">
    <property type="entry name" value="Plant_NBS-LRR"/>
</dbReference>
<dbReference type="GO" id="GO:0043531">
    <property type="term" value="F:ADP binding"/>
    <property type="evidence" value="ECO:0007669"/>
    <property type="project" value="InterPro"/>
</dbReference>
<keyword evidence="2" id="KW-0547">Nucleotide-binding</keyword>
<dbReference type="SUPFAM" id="SSF52540">
    <property type="entry name" value="P-loop containing nucleoside triphosphate hydrolases"/>
    <property type="match status" value="1"/>
</dbReference>
<dbReference type="OMA" id="EIAKECM"/>
<dbReference type="eggNOG" id="KOG4658">
    <property type="taxonomic scope" value="Eukaryota"/>
</dbReference>
<feature type="domain" description="NB-ARC" evidence="3">
    <location>
        <begin position="148"/>
        <end position="317"/>
    </location>
</feature>
<sequence length="369" mass="42889">MDFLVNHFHGPVKRRFEETFYLEENFEELGREEKQLLNKKARIESKINEDTVTRRPAPETSQWLDDVQRFETEQKTLCDKIGEYKRLPRKWIRFPQRVRLGWRIATQRNEIARLKEEAKFEDGVTVDAPPQTVEPISAPPMRSGTSTERTVLKILECLTNERFWKIGVWGTKGVGKTTVVKMLNNLPEIRNMFEIVIWVTVSNDGDVRQIQNQIAGRLNLELNPCNNGEEFYGGTVRRQILRKLENEKWLLILDDMSKKIDLEAVGIPTYNRGNGSKIVLTTESQNVCNKMETDEEIEVGVLANEESWELFREVVADEVVDSPEIESIARQIVEKCRGLPLTIKETGRYLRKQRNTQVWRNALNELDSA</sequence>
<dbReference type="RefSeq" id="XP_010259766.1">
    <property type="nucleotide sequence ID" value="XM_010261464.2"/>
</dbReference>
<dbReference type="AlphaFoldDB" id="A0A1U8A4K3"/>
<dbReference type="PRINTS" id="PR00364">
    <property type="entry name" value="DISEASERSIST"/>
</dbReference>
<dbReference type="GeneID" id="104599093"/>
<dbReference type="KEGG" id="nnu:104599093"/>
<protein>
    <submittedName>
        <fullName evidence="5 6">Disease resistance protein At4g27190-like</fullName>
    </submittedName>
</protein>
<keyword evidence="4" id="KW-1185">Reference proteome</keyword>
<dbReference type="GO" id="GO:0005524">
    <property type="term" value="F:ATP binding"/>
    <property type="evidence" value="ECO:0007669"/>
    <property type="project" value="UniProtKB-KW"/>
</dbReference>
<dbReference type="Gene3D" id="3.40.50.300">
    <property type="entry name" value="P-loop containing nucleotide triphosphate hydrolases"/>
    <property type="match status" value="1"/>
</dbReference>
<dbReference type="Pfam" id="PF00931">
    <property type="entry name" value="NB-ARC"/>
    <property type="match status" value="1"/>
</dbReference>
<dbReference type="RefSeq" id="XP_010259767.1">
    <property type="nucleotide sequence ID" value="XM_010261465.2"/>
</dbReference>
<dbReference type="OrthoDB" id="664960at2759"/>
<dbReference type="GO" id="GO:0006952">
    <property type="term" value="P:defense response"/>
    <property type="evidence" value="ECO:0007669"/>
    <property type="project" value="UniProtKB-KW"/>
</dbReference>
<dbReference type="Proteomes" id="UP000189703">
    <property type="component" value="Unplaced"/>
</dbReference>
<evidence type="ECO:0000256" key="1">
    <source>
        <dbReference type="ARBA" id="ARBA00022821"/>
    </source>
</evidence>
<dbReference type="PANTHER" id="PTHR33463">
    <property type="entry name" value="NB-ARC DOMAIN-CONTAINING PROTEIN-RELATED"/>
    <property type="match status" value="1"/>
</dbReference>
<proteinExistence type="predicted"/>
<dbReference type="Gene3D" id="1.10.8.430">
    <property type="entry name" value="Helical domain of apoptotic protease-activating factors"/>
    <property type="match status" value="1"/>
</dbReference>
<dbReference type="PANTHER" id="PTHR33463:SF204">
    <property type="entry name" value="NB-ARC DOMAIN-CONTAINING PROTEIN"/>
    <property type="match status" value="1"/>
</dbReference>
<organism evidence="4 5">
    <name type="scientific">Nelumbo nucifera</name>
    <name type="common">Sacred lotus</name>
    <dbReference type="NCBI Taxonomy" id="4432"/>
    <lineage>
        <taxon>Eukaryota</taxon>
        <taxon>Viridiplantae</taxon>
        <taxon>Streptophyta</taxon>
        <taxon>Embryophyta</taxon>
        <taxon>Tracheophyta</taxon>
        <taxon>Spermatophyta</taxon>
        <taxon>Magnoliopsida</taxon>
        <taxon>Proteales</taxon>
        <taxon>Nelumbonaceae</taxon>
        <taxon>Nelumbo</taxon>
    </lineage>
</organism>
<keyword evidence="1" id="KW-0611">Plant defense</keyword>
<evidence type="ECO:0000259" key="3">
    <source>
        <dbReference type="Pfam" id="PF00931"/>
    </source>
</evidence>
<dbReference type="InterPro" id="IPR002182">
    <property type="entry name" value="NB-ARC"/>
</dbReference>
<dbReference type="InterPro" id="IPR042197">
    <property type="entry name" value="Apaf_helical"/>
</dbReference>
<reference evidence="5 6" key="1">
    <citation type="submission" date="2025-04" db="UniProtKB">
        <authorList>
            <consortium name="RefSeq"/>
        </authorList>
    </citation>
    <scope>IDENTIFICATION</scope>
</reference>
<evidence type="ECO:0000256" key="2">
    <source>
        <dbReference type="ARBA" id="ARBA00022840"/>
    </source>
</evidence>
<evidence type="ECO:0000313" key="4">
    <source>
        <dbReference type="Proteomes" id="UP000189703"/>
    </source>
</evidence>
<keyword evidence="2" id="KW-0067">ATP-binding</keyword>
<dbReference type="FunFam" id="3.40.50.300:FF:001091">
    <property type="entry name" value="Probable disease resistance protein At1g61300"/>
    <property type="match status" value="1"/>
</dbReference>
<evidence type="ECO:0000313" key="5">
    <source>
        <dbReference type="RefSeq" id="XP_010259766.1"/>
    </source>
</evidence>
<name>A0A1U8A4K3_NELNU</name>
<dbReference type="InterPro" id="IPR027417">
    <property type="entry name" value="P-loop_NTPase"/>
</dbReference>
<accession>A0A1U8A4K3</accession>
<evidence type="ECO:0000313" key="6">
    <source>
        <dbReference type="RefSeq" id="XP_010259767.1"/>
    </source>
</evidence>